<dbReference type="AlphaFoldDB" id="A0AAE3HKG6"/>
<gene>
    <name evidence="2" type="ORF">J2T55_002037</name>
</gene>
<keyword evidence="1" id="KW-1133">Transmembrane helix</keyword>
<evidence type="ECO:0000313" key="3">
    <source>
        <dbReference type="Proteomes" id="UP001204445"/>
    </source>
</evidence>
<keyword evidence="3" id="KW-1185">Reference proteome</keyword>
<evidence type="ECO:0000256" key="1">
    <source>
        <dbReference type="SAM" id="Phobius"/>
    </source>
</evidence>
<reference evidence="2" key="1">
    <citation type="submission" date="2022-08" db="EMBL/GenBank/DDBJ databases">
        <title>Genomic Encyclopedia of Type Strains, Phase III (KMG-III): the genomes of soil and plant-associated and newly described type strains.</title>
        <authorList>
            <person name="Whitman W."/>
        </authorList>
    </citation>
    <scope>NUCLEOTIDE SEQUENCE</scope>
    <source>
        <strain evidence="2">HMT 1</strain>
    </source>
</reference>
<dbReference type="Pfam" id="PF20398">
    <property type="entry name" value="DUF6691"/>
    <property type="match status" value="1"/>
</dbReference>
<feature type="transmembrane region" description="Helical" evidence="1">
    <location>
        <begin position="42"/>
        <end position="62"/>
    </location>
</feature>
<sequence length="138" mass="14300">MLRNLSALLAGVVFGIGLALSGMVYPLKVLAFLDVSAAWDPSLALVMLGAVAVTLPAFALVLKRHQPLLATRFYLPRTTDLDARLITGAALFGIGWGIGGYCPGPALAALGIHWQEGLPFLAAVAAGGLVADRLGARH</sequence>
<keyword evidence="1" id="KW-0812">Transmembrane</keyword>
<feature type="transmembrane region" description="Helical" evidence="1">
    <location>
        <begin position="83"/>
        <end position="112"/>
    </location>
</feature>
<feature type="transmembrane region" description="Helical" evidence="1">
    <location>
        <begin position="118"/>
        <end position="136"/>
    </location>
</feature>
<comment type="caution">
    <text evidence="2">The sequence shown here is derived from an EMBL/GenBank/DDBJ whole genome shotgun (WGS) entry which is preliminary data.</text>
</comment>
<name>A0AAE3HKG6_9GAMM</name>
<organism evidence="2 3">
    <name type="scientific">Methylohalomonas lacus</name>
    <dbReference type="NCBI Taxonomy" id="398773"/>
    <lineage>
        <taxon>Bacteria</taxon>
        <taxon>Pseudomonadati</taxon>
        <taxon>Pseudomonadota</taxon>
        <taxon>Gammaproteobacteria</taxon>
        <taxon>Methylohalomonadales</taxon>
        <taxon>Methylohalomonadaceae</taxon>
        <taxon>Methylohalomonas</taxon>
    </lineage>
</organism>
<evidence type="ECO:0000313" key="2">
    <source>
        <dbReference type="EMBL" id="MCS3904005.1"/>
    </source>
</evidence>
<dbReference type="Proteomes" id="UP001204445">
    <property type="component" value="Unassembled WGS sequence"/>
</dbReference>
<accession>A0AAE3HKG6</accession>
<protein>
    <submittedName>
        <fullName evidence="2">Membrane protein YedE/YeeE</fullName>
    </submittedName>
</protein>
<keyword evidence="1" id="KW-0472">Membrane</keyword>
<dbReference type="RefSeq" id="WP_259056013.1">
    <property type="nucleotide sequence ID" value="NZ_JANUCT010000014.1"/>
</dbReference>
<proteinExistence type="predicted"/>
<dbReference type="InterPro" id="IPR046513">
    <property type="entry name" value="DUF6691"/>
</dbReference>
<dbReference type="EMBL" id="JANUCT010000014">
    <property type="protein sequence ID" value="MCS3904005.1"/>
    <property type="molecule type" value="Genomic_DNA"/>
</dbReference>